<gene>
    <name evidence="2" type="ORF">COCSUDRAFT_45651</name>
</gene>
<dbReference type="AlphaFoldDB" id="I0YI04"/>
<proteinExistence type="predicted"/>
<dbReference type="Gene3D" id="1.10.150.130">
    <property type="match status" value="1"/>
</dbReference>
<sequence length="149" mass="16788">MARLVGYLGALPAALRSSKAANTMRRYAPLSKRFVARCKERELPYLPTLPVVVAMYLLQITQTGRSYSTIKCVSPQRMRHFTPLPPVRLSRTRRWSPRFGATLCQACAICRSLLLSVQHSVCSLDMTTWHTFVLVISSGKIRTGRSFSI</sequence>
<comment type="caution">
    <text evidence="2">The sequence shown here is derived from an EMBL/GenBank/DDBJ whole genome shotgun (WGS) entry which is preliminary data.</text>
</comment>
<keyword evidence="1" id="KW-0238">DNA-binding</keyword>
<dbReference type="KEGG" id="csl:COCSUDRAFT_45651"/>
<accession>I0YI04</accession>
<dbReference type="RefSeq" id="XP_005642567.1">
    <property type="nucleotide sequence ID" value="XM_005642510.1"/>
</dbReference>
<protein>
    <submittedName>
        <fullName evidence="2">Uncharacterized protein</fullName>
    </submittedName>
</protein>
<dbReference type="EMBL" id="AGSI01000028">
    <property type="protein sequence ID" value="EIE18023.1"/>
    <property type="molecule type" value="Genomic_DNA"/>
</dbReference>
<dbReference type="GO" id="GO:0003677">
    <property type="term" value="F:DNA binding"/>
    <property type="evidence" value="ECO:0007669"/>
    <property type="project" value="UniProtKB-KW"/>
</dbReference>
<evidence type="ECO:0000313" key="2">
    <source>
        <dbReference type="EMBL" id="EIE18023.1"/>
    </source>
</evidence>
<keyword evidence="3" id="KW-1185">Reference proteome</keyword>
<organism evidence="2 3">
    <name type="scientific">Coccomyxa subellipsoidea (strain C-169)</name>
    <name type="common">Green microalga</name>
    <dbReference type="NCBI Taxonomy" id="574566"/>
    <lineage>
        <taxon>Eukaryota</taxon>
        <taxon>Viridiplantae</taxon>
        <taxon>Chlorophyta</taxon>
        <taxon>core chlorophytes</taxon>
        <taxon>Trebouxiophyceae</taxon>
        <taxon>Trebouxiophyceae incertae sedis</taxon>
        <taxon>Coccomyxaceae</taxon>
        <taxon>Coccomyxa</taxon>
        <taxon>Coccomyxa subellipsoidea</taxon>
    </lineage>
</organism>
<evidence type="ECO:0000256" key="1">
    <source>
        <dbReference type="ARBA" id="ARBA00023125"/>
    </source>
</evidence>
<dbReference type="SUPFAM" id="SSF47823">
    <property type="entry name" value="lambda integrase-like, N-terminal domain"/>
    <property type="match status" value="1"/>
</dbReference>
<dbReference type="GeneID" id="17035975"/>
<evidence type="ECO:0000313" key="3">
    <source>
        <dbReference type="Proteomes" id="UP000007264"/>
    </source>
</evidence>
<dbReference type="InterPro" id="IPR010998">
    <property type="entry name" value="Integrase_recombinase_N"/>
</dbReference>
<name>I0YI04_COCSC</name>
<dbReference type="Proteomes" id="UP000007264">
    <property type="component" value="Unassembled WGS sequence"/>
</dbReference>
<reference evidence="2 3" key="1">
    <citation type="journal article" date="2012" name="Genome Biol.">
        <title>The genome of the polar eukaryotic microalga coccomyxa subellipsoidea reveals traits of cold adaptation.</title>
        <authorList>
            <person name="Blanc G."/>
            <person name="Agarkova I."/>
            <person name="Grimwood J."/>
            <person name="Kuo A."/>
            <person name="Brueggeman A."/>
            <person name="Dunigan D."/>
            <person name="Gurnon J."/>
            <person name="Ladunga I."/>
            <person name="Lindquist E."/>
            <person name="Lucas S."/>
            <person name="Pangilinan J."/>
            <person name="Proschold T."/>
            <person name="Salamov A."/>
            <person name="Schmutz J."/>
            <person name="Weeks D."/>
            <person name="Yamada T."/>
            <person name="Claverie J.M."/>
            <person name="Grigoriev I."/>
            <person name="Van Etten J."/>
            <person name="Lomsadze A."/>
            <person name="Borodovsky M."/>
        </authorList>
    </citation>
    <scope>NUCLEOTIDE SEQUENCE [LARGE SCALE GENOMIC DNA]</scope>
    <source>
        <strain evidence="2 3">C-169</strain>
    </source>
</reference>